<keyword evidence="2" id="KW-1185">Reference proteome</keyword>
<sequence length="208" mass="21137">MQFICCPVGLACFETEFSPSGIVCCGVDDPCDVTEDSPATCVEYTVPCKRSQGGGCCPQGTDCSPEGCVDVYLAAPGLQSTLPGTTAITTATTTTAARTVPTTGTSLLPAVPDIISALTQVSLSSSSSSSKTTKAPSVGGGGDVATTVTATKFPDAVTVTTIKFGEVAQSRCTRGVWPGLVVSQWPTLEIFTLALALGVAWIILLGES</sequence>
<organism evidence="1 2">
    <name type="scientific">Diatrype stigma</name>
    <dbReference type="NCBI Taxonomy" id="117547"/>
    <lineage>
        <taxon>Eukaryota</taxon>
        <taxon>Fungi</taxon>
        <taxon>Dikarya</taxon>
        <taxon>Ascomycota</taxon>
        <taxon>Pezizomycotina</taxon>
        <taxon>Sordariomycetes</taxon>
        <taxon>Xylariomycetidae</taxon>
        <taxon>Xylariales</taxon>
        <taxon>Diatrypaceae</taxon>
        <taxon>Diatrype</taxon>
    </lineage>
</organism>
<dbReference type="Proteomes" id="UP001320420">
    <property type="component" value="Unassembled WGS sequence"/>
</dbReference>
<evidence type="ECO:0000313" key="1">
    <source>
        <dbReference type="EMBL" id="KAK7751018.1"/>
    </source>
</evidence>
<dbReference type="EMBL" id="JAKJXP020000055">
    <property type="protein sequence ID" value="KAK7751018.1"/>
    <property type="molecule type" value="Genomic_DNA"/>
</dbReference>
<comment type="caution">
    <text evidence="1">The sequence shown here is derived from an EMBL/GenBank/DDBJ whole genome shotgun (WGS) entry which is preliminary data.</text>
</comment>
<proteinExistence type="predicted"/>
<accession>A0AAN9UNV3</accession>
<evidence type="ECO:0000313" key="2">
    <source>
        <dbReference type="Proteomes" id="UP001320420"/>
    </source>
</evidence>
<name>A0AAN9UNV3_9PEZI</name>
<dbReference type="AlphaFoldDB" id="A0AAN9UNV3"/>
<gene>
    <name evidence="1" type="ORF">SLS62_007003</name>
</gene>
<protein>
    <submittedName>
        <fullName evidence="1">Uncharacterized protein</fullName>
    </submittedName>
</protein>
<reference evidence="1 2" key="1">
    <citation type="submission" date="2024-02" db="EMBL/GenBank/DDBJ databases">
        <title>De novo assembly and annotation of 12 fungi associated with fruit tree decline syndrome in Ontario, Canada.</title>
        <authorList>
            <person name="Sulman M."/>
            <person name="Ellouze W."/>
            <person name="Ilyukhin E."/>
        </authorList>
    </citation>
    <scope>NUCLEOTIDE SEQUENCE [LARGE SCALE GENOMIC DNA]</scope>
    <source>
        <strain evidence="1 2">M11/M66-122</strain>
    </source>
</reference>